<sequence length="489" mass="51113">MSREEDLIRSTTRAIASAVREVPPLRIEAAADELGTKAVAPHRQHSTRPHGGRPLRWWSWGVPLTAAAVVVALAVSLVLVKDIPNGGAVPTTPATATPSGPGGVPRYYVALKAIVVSYQDELKGILRYDVVVGDAVTGKTLATFAPPARTTFQSVTAAADDRTFVVFAVTSSTGTFAPQMKNGVAVAKSVATLSGSWYRLRLAPGTAQPASLSRLPIRPWSWSDASSYANPSPGQIIATALSGSGQELAVADIPDIPAARKHTPDWHEVKVFSVATGALLHDWIEDNPATRLENVLSDTLATVPAGTPAVTWIDNDRAVALATSYDKSGTVTGTVRRLDVAAGPASGNLLTDSTVIWSGTLAWNQSKGCFQVDAWPPLVSAGGTTISCLTWVMPSASPGHVDFDTYPLVAGRQPTLAYRATILPEKQTGGLNAGVLWASPSGDTLLVDWGGPGLKSANGSHFGLVSHGKFTSLPLEANRAALLAAGISF</sequence>
<accession>A0A6P2BQR9</accession>
<keyword evidence="3" id="KW-1185">Reference proteome</keyword>
<keyword evidence="1" id="KW-1133">Transmembrane helix</keyword>
<keyword evidence="1" id="KW-0812">Transmembrane</keyword>
<dbReference type="AlphaFoldDB" id="A0A6P2BQR9"/>
<evidence type="ECO:0000313" key="2">
    <source>
        <dbReference type="EMBL" id="TVZ01364.1"/>
    </source>
</evidence>
<organism evidence="2 3">
    <name type="scientific">Trebonia kvetii</name>
    <dbReference type="NCBI Taxonomy" id="2480626"/>
    <lineage>
        <taxon>Bacteria</taxon>
        <taxon>Bacillati</taxon>
        <taxon>Actinomycetota</taxon>
        <taxon>Actinomycetes</taxon>
        <taxon>Streptosporangiales</taxon>
        <taxon>Treboniaceae</taxon>
        <taxon>Trebonia</taxon>
    </lineage>
</organism>
<evidence type="ECO:0000256" key="1">
    <source>
        <dbReference type="SAM" id="Phobius"/>
    </source>
</evidence>
<dbReference type="EMBL" id="RPFW01000007">
    <property type="protein sequence ID" value="TVZ01364.1"/>
    <property type="molecule type" value="Genomic_DNA"/>
</dbReference>
<evidence type="ECO:0000313" key="3">
    <source>
        <dbReference type="Proteomes" id="UP000460272"/>
    </source>
</evidence>
<keyword evidence="1" id="KW-0472">Membrane</keyword>
<reference evidence="2 3" key="1">
    <citation type="submission" date="2018-11" db="EMBL/GenBank/DDBJ databases">
        <title>Trebonia kvetii gen.nov., sp.nov., a novel acidophilic actinobacterium, and proposal of the new actinobacterial family Treboniaceae fam. nov.</title>
        <authorList>
            <person name="Rapoport D."/>
            <person name="Sagova-Mareckova M."/>
            <person name="Sedlacek I."/>
            <person name="Provaznik J."/>
            <person name="Kralova S."/>
            <person name="Pavlinic D."/>
            <person name="Benes V."/>
            <person name="Kopecky J."/>
        </authorList>
    </citation>
    <scope>NUCLEOTIDE SEQUENCE [LARGE SCALE GENOMIC DNA]</scope>
    <source>
        <strain evidence="2 3">15Tr583</strain>
    </source>
</reference>
<feature type="transmembrane region" description="Helical" evidence="1">
    <location>
        <begin position="57"/>
        <end position="80"/>
    </location>
</feature>
<dbReference type="RefSeq" id="WP_145859856.1">
    <property type="nucleotide sequence ID" value="NZ_RPFW01000007.1"/>
</dbReference>
<gene>
    <name evidence="2" type="ORF">EAS64_34425</name>
</gene>
<dbReference type="Proteomes" id="UP000460272">
    <property type="component" value="Unassembled WGS sequence"/>
</dbReference>
<comment type="caution">
    <text evidence="2">The sequence shown here is derived from an EMBL/GenBank/DDBJ whole genome shotgun (WGS) entry which is preliminary data.</text>
</comment>
<protein>
    <submittedName>
        <fullName evidence="2">Uncharacterized protein</fullName>
    </submittedName>
</protein>
<name>A0A6P2BQR9_9ACTN</name>
<proteinExistence type="predicted"/>